<reference evidence="3 4" key="1">
    <citation type="submission" date="2020-08" db="EMBL/GenBank/DDBJ databases">
        <title>Genomic Encyclopedia of Type Strains, Phase III (KMG-III): the genomes of soil and plant-associated and newly described type strains.</title>
        <authorList>
            <person name="Whitman W."/>
        </authorList>
    </citation>
    <scope>NUCLEOTIDE SEQUENCE [LARGE SCALE GENOMIC DNA]</scope>
    <source>
        <strain evidence="3 4">CECT 5831</strain>
    </source>
</reference>
<organism evidence="3 4">
    <name type="scientific">Paenibacillus rhizosphaerae</name>
    <dbReference type="NCBI Taxonomy" id="297318"/>
    <lineage>
        <taxon>Bacteria</taxon>
        <taxon>Bacillati</taxon>
        <taxon>Bacillota</taxon>
        <taxon>Bacilli</taxon>
        <taxon>Bacillales</taxon>
        <taxon>Paenibacillaceae</taxon>
        <taxon>Paenibacillus</taxon>
    </lineage>
</organism>
<evidence type="ECO:0000313" key="4">
    <source>
        <dbReference type="Proteomes" id="UP000517523"/>
    </source>
</evidence>
<dbReference type="InterPro" id="IPR043128">
    <property type="entry name" value="Rev_trsase/Diguanyl_cyclase"/>
</dbReference>
<dbReference type="Gene3D" id="3.30.70.270">
    <property type="match status" value="1"/>
</dbReference>
<dbReference type="RefSeq" id="WP_183584770.1">
    <property type="nucleotide sequence ID" value="NZ_JACHXJ010000005.1"/>
</dbReference>
<feature type="transmembrane region" description="Helical" evidence="1">
    <location>
        <begin position="45"/>
        <end position="78"/>
    </location>
</feature>
<evidence type="ECO:0000259" key="2">
    <source>
        <dbReference type="PROSITE" id="PS50887"/>
    </source>
</evidence>
<protein>
    <submittedName>
        <fullName evidence="3">GGDEF domain-containing protein</fullName>
    </submittedName>
</protein>
<gene>
    <name evidence="3" type="ORF">FHS19_005385</name>
</gene>
<name>A0A839TUZ4_9BACL</name>
<evidence type="ECO:0000256" key="1">
    <source>
        <dbReference type="SAM" id="Phobius"/>
    </source>
</evidence>
<dbReference type="EMBL" id="JACHXJ010000005">
    <property type="protein sequence ID" value="MBB3130666.1"/>
    <property type="molecule type" value="Genomic_DNA"/>
</dbReference>
<dbReference type="SUPFAM" id="SSF55073">
    <property type="entry name" value="Nucleotide cyclase"/>
    <property type="match status" value="1"/>
</dbReference>
<dbReference type="AlphaFoldDB" id="A0A839TUZ4"/>
<dbReference type="Pfam" id="PF00990">
    <property type="entry name" value="GGDEF"/>
    <property type="match status" value="1"/>
</dbReference>
<keyword evidence="1" id="KW-0812">Transmembrane</keyword>
<keyword evidence="1" id="KW-0472">Membrane</keyword>
<accession>A0A839TUZ4</accession>
<keyword evidence="1" id="KW-1133">Transmembrane helix</keyword>
<comment type="caution">
    <text evidence="3">The sequence shown here is derived from an EMBL/GenBank/DDBJ whole genome shotgun (WGS) entry which is preliminary data.</text>
</comment>
<dbReference type="InterPro" id="IPR029787">
    <property type="entry name" value="Nucleotide_cyclase"/>
</dbReference>
<feature type="transmembrane region" description="Helical" evidence="1">
    <location>
        <begin position="90"/>
        <end position="111"/>
    </location>
</feature>
<proteinExistence type="predicted"/>
<dbReference type="PROSITE" id="PS50887">
    <property type="entry name" value="GGDEF"/>
    <property type="match status" value="1"/>
</dbReference>
<sequence>MKDQTPTRRIEAGYLILVFVIMIQELLIFIKVYADQAYTPQELLFSLGTLAALLIGFFMPVGVTAVAVFFYLVSYFVWLNTYAHVDILSFSWLLLVPANMILASVIHSGLIRNRRLIERLEDLKDMSPQLDLDTSLGNKLSLEDAVIKHSNLAKRYPQRYDFCMAMFKIEFLPLVQESLGSRRYARLLLELSHTIQKQIRYEDYKFFIDQGRFVVLYPMTNQEHLQQLTARIKQAMMNVDAVDRSGSPLKLVVRTGALVFQPEQFSKYEHIDEVIAALERNTETDLIGEYV</sequence>
<feature type="domain" description="GGDEF" evidence="2">
    <location>
        <begin position="160"/>
        <end position="291"/>
    </location>
</feature>
<feature type="transmembrane region" description="Helical" evidence="1">
    <location>
        <begin position="12"/>
        <end position="33"/>
    </location>
</feature>
<dbReference type="InterPro" id="IPR000160">
    <property type="entry name" value="GGDEF_dom"/>
</dbReference>
<evidence type="ECO:0000313" key="3">
    <source>
        <dbReference type="EMBL" id="MBB3130666.1"/>
    </source>
</evidence>
<dbReference type="Proteomes" id="UP000517523">
    <property type="component" value="Unassembled WGS sequence"/>
</dbReference>